<protein>
    <recommendedName>
        <fullName evidence="5">Exonuclease domain-containing protein</fullName>
    </recommendedName>
</protein>
<evidence type="ECO:0008006" key="5">
    <source>
        <dbReference type="Google" id="ProtNLM"/>
    </source>
</evidence>
<dbReference type="Proteomes" id="UP000708208">
    <property type="component" value="Unassembled WGS sequence"/>
</dbReference>
<dbReference type="InterPro" id="IPR047021">
    <property type="entry name" value="REXO1/3/4-like"/>
</dbReference>
<evidence type="ECO:0000313" key="3">
    <source>
        <dbReference type="EMBL" id="CAG7821591.1"/>
    </source>
</evidence>
<keyword evidence="2" id="KW-0378">Hydrolase</keyword>
<evidence type="ECO:0000313" key="4">
    <source>
        <dbReference type="Proteomes" id="UP000708208"/>
    </source>
</evidence>
<organism evidence="3 4">
    <name type="scientific">Allacma fusca</name>
    <dbReference type="NCBI Taxonomy" id="39272"/>
    <lineage>
        <taxon>Eukaryota</taxon>
        <taxon>Metazoa</taxon>
        <taxon>Ecdysozoa</taxon>
        <taxon>Arthropoda</taxon>
        <taxon>Hexapoda</taxon>
        <taxon>Collembola</taxon>
        <taxon>Symphypleona</taxon>
        <taxon>Sminthuridae</taxon>
        <taxon>Allacma</taxon>
    </lineage>
</organism>
<dbReference type="GO" id="GO:0005634">
    <property type="term" value="C:nucleus"/>
    <property type="evidence" value="ECO:0007669"/>
    <property type="project" value="TreeGrafter"/>
</dbReference>
<evidence type="ECO:0000256" key="2">
    <source>
        <dbReference type="ARBA" id="ARBA00022801"/>
    </source>
</evidence>
<keyword evidence="1" id="KW-0540">Nuclease</keyword>
<accession>A0A8J2PB07</accession>
<dbReference type="OrthoDB" id="8191639at2759"/>
<feature type="non-terminal residue" evidence="3">
    <location>
        <position position="1"/>
    </location>
</feature>
<dbReference type="EMBL" id="CAJVCH010516194">
    <property type="protein sequence ID" value="CAG7821591.1"/>
    <property type="molecule type" value="Genomic_DNA"/>
</dbReference>
<dbReference type="AlphaFoldDB" id="A0A8J2PB07"/>
<keyword evidence="4" id="KW-1185">Reference proteome</keyword>
<comment type="caution">
    <text evidence="3">The sequence shown here is derived from an EMBL/GenBank/DDBJ whole genome shotgun (WGS) entry which is preliminary data.</text>
</comment>
<sequence length="109" mass="12615">MCDVQNAKTERNHKFPVEIVLTNEDLEVEYMQYICPDSTLIIVDDNSWIHGITEHVFRKHGRPLHQVQQEVLNLLQGRLLVGHDLQHDLKALGIQHELPEESIRDTANS</sequence>
<reference evidence="3" key="1">
    <citation type="submission" date="2021-06" db="EMBL/GenBank/DDBJ databases">
        <authorList>
            <person name="Hodson N. C."/>
            <person name="Mongue J. A."/>
            <person name="Jaron S. K."/>
        </authorList>
    </citation>
    <scope>NUCLEOTIDE SEQUENCE</scope>
</reference>
<proteinExistence type="predicted"/>
<evidence type="ECO:0000256" key="1">
    <source>
        <dbReference type="ARBA" id="ARBA00022722"/>
    </source>
</evidence>
<name>A0A8J2PB07_9HEXA</name>
<dbReference type="PANTHER" id="PTHR12801:SF45">
    <property type="entry name" value="RNA EXONUCLEASE 4"/>
    <property type="match status" value="1"/>
</dbReference>
<gene>
    <name evidence="3" type="ORF">AFUS01_LOCUS31922</name>
</gene>
<dbReference type="PANTHER" id="PTHR12801">
    <property type="entry name" value="RNA EXONUCLEASE REXO1 / RECO3 FAMILY MEMBER-RELATED"/>
    <property type="match status" value="1"/>
</dbReference>
<dbReference type="GO" id="GO:0004527">
    <property type="term" value="F:exonuclease activity"/>
    <property type="evidence" value="ECO:0007669"/>
    <property type="project" value="InterPro"/>
</dbReference>